<reference evidence="1 2" key="1">
    <citation type="submission" date="2015-05" db="EMBL/GenBank/DDBJ databases">
        <title>A genomic and transcriptomic approach to investigate the blue pigment phenotype in Pseudomonas fluorescens.</title>
        <authorList>
            <person name="Andreani N.A."/>
            <person name="Cardazzo B."/>
        </authorList>
    </citation>
    <scope>NUCLEOTIDE SEQUENCE [LARGE SCALE GENOMIC DNA]</scope>
    <source>
        <strain evidence="1 2">Ps_22</strain>
    </source>
</reference>
<comment type="caution">
    <text evidence="1">The sequence shown here is derived from an EMBL/GenBank/DDBJ whole genome shotgun (WGS) entry which is preliminary data.</text>
</comment>
<organism evidence="1 2">
    <name type="scientific">Pseudomonas fluorescens</name>
    <dbReference type="NCBI Taxonomy" id="294"/>
    <lineage>
        <taxon>Bacteria</taxon>
        <taxon>Pseudomonadati</taxon>
        <taxon>Pseudomonadota</taxon>
        <taxon>Gammaproteobacteria</taxon>
        <taxon>Pseudomonadales</taxon>
        <taxon>Pseudomonadaceae</taxon>
        <taxon>Pseudomonas</taxon>
    </lineage>
</organism>
<sequence>MFNGLGQQARDKRIQALAPKALHGAQLRAGAQAGQRLEGLGGIGETTFTQLTARRVVILGFLPQWQPFTTDHQFAFFAFFLIRVGNHLAKVPVHATTPVHQALVERGPITEAKHKGNARLVFGAVRQHLRLAVGNRLDRMLGVAQELVTAAQLADHRCGQITLAFQRAQHVQQRALLQAEVAAAMDQLECLRDKFHLTNAACAQLDIVGHALAPYFLLDQLLHGAQRFDGREVQITAVDKRAQHVEQLRASRLVAGHHPRLDHGVALPVPALVLVVLLQRVEAQHQGAGRTVGAQAHVDAEDKTVDGHRVQGLDQFLTQANKELLIIQGALHAHRLAALGVGEDQVDIRRQVQLHCTELAHAEDDHVLRLAAACAGRRAELGAVALVQPLIGLVDAGVGHVGQIATGLHQVGLACEVAPDDAHLLAHALAAQHAAQFIFCFGLLHGTGYLAA</sequence>
<proteinExistence type="predicted"/>
<accession>A0A109LDW5</accession>
<dbReference type="PATRIC" id="fig|294.194.peg.5165"/>
<name>A0A109LDW5_PSEFL</name>
<dbReference type="Proteomes" id="UP000061348">
    <property type="component" value="Unassembled WGS sequence"/>
</dbReference>
<gene>
    <name evidence="1" type="ORF">PFLmoz3_04661</name>
</gene>
<protein>
    <submittedName>
        <fullName evidence="1">Uncharacterized protein</fullName>
    </submittedName>
</protein>
<evidence type="ECO:0000313" key="2">
    <source>
        <dbReference type="Proteomes" id="UP000061348"/>
    </source>
</evidence>
<dbReference type="EMBL" id="LCYA01000121">
    <property type="protein sequence ID" value="KWV85838.1"/>
    <property type="molecule type" value="Genomic_DNA"/>
</dbReference>
<evidence type="ECO:0000313" key="1">
    <source>
        <dbReference type="EMBL" id="KWV85838.1"/>
    </source>
</evidence>
<dbReference type="AlphaFoldDB" id="A0A109LDW5"/>